<evidence type="ECO:0000256" key="2">
    <source>
        <dbReference type="ARBA" id="ARBA00022553"/>
    </source>
</evidence>
<dbReference type="InterPro" id="IPR006709">
    <property type="entry name" value="SSU_processome_Utp14"/>
</dbReference>
<evidence type="ECO:0008006" key="7">
    <source>
        <dbReference type="Google" id="ProtNLM"/>
    </source>
</evidence>
<evidence type="ECO:0000313" key="6">
    <source>
        <dbReference type="Proteomes" id="UP000698800"/>
    </source>
</evidence>
<sequence>MPGRQLTAPKTRRRTRSDLQKRSLNAFAIASSSNPGGLKVRQHRLGESEGRTKAENRVTASRSGGHNLNPERQTNGSEKEQFSLDIDNGSDSEGNEWRLGQVGSDEDSDIDSDEAMGESDEEKFEGFAFRGSSSRKRKGGLKQTMVKLQEEAGSISLEEPGESSDDDSEGTDDSLGSDAIDLTAMLDASTKDQQPSRKRKVSPGEHEIDSYSRDAIEESGSDDGEENESILSISGDEGSDPAKLFALQSLISTLESNVQEPAAKRQRITEANESRVPSEFGLRSSQKLTVEDLLPSVTNHSLKKPLKIIAANDHPKISGSRTGIPSKLEVPLMKRQQDRLDRNAAYEKSKETLNRWIDTVKHNRRAEHLSFPLPDPSGDIVGGIRCLLPTASSEPLNELENTIQTILQDSGLVMPNGEADEDRIRSFEELQTNKMPLAEVEARRAQLRIARELLFREEVRAKRIKKIKSKSYRRVHRKQREKAEKGVREALTLAGVKISDDGEFNDRRRAEERMGARHRESKWAKTVKDSGRSIWDEDARAGVAEMARRGEDLKRRIEGKQIGIAHDNPGLPSDDTSDSDAHSDDSEEEGSEGEKERRKLFRRLQKVGGSSHLSDPGPGCTSKLSSLKFMQKAEAARKAENDAAAFKLQRELAREGYISDEDQAAATLVGRKKYGPTKPSKGARADSHLSTEFEDRSHSGGCALTLVEPDTVVDTKEPPGTQYPMKLVDRARANSRKGDSEATTKHKVQANPWVDQGEMISRRPHQRKDEKGGRKQFADSKINSKIKASRTKASSTDGILDDVVIDPSLTLKASRPIQLPGKPAVANSRAFCNTSDWQSVTMAPEMSGNDSEDAHLNVPVSIKDQELMKRAFAGDDVVEEFEKEKKKTIHDEEEKIIDNSLPGWGNWTGAGVSKKEEKRNKGKVLSKVEGIKEGKRRDAKLDRVIVNEKRVKKNVKYLASSLPHPFETREQYERSLRLPVGPEWTTKETFQTATKPRVMVKQGRVIDPMCNPFL</sequence>
<feature type="region of interest" description="Disordered" evidence="4">
    <location>
        <begin position="1"/>
        <end position="240"/>
    </location>
</feature>
<keyword evidence="2" id="KW-0597">Phosphoprotein</keyword>
<comment type="caution">
    <text evidence="5">The sequence shown here is derived from an EMBL/GenBank/DDBJ whole genome shotgun (WGS) entry which is preliminary data.</text>
</comment>
<evidence type="ECO:0000256" key="4">
    <source>
        <dbReference type="SAM" id="MobiDB-lite"/>
    </source>
</evidence>
<dbReference type="GO" id="GO:0006364">
    <property type="term" value="P:rRNA processing"/>
    <property type="evidence" value="ECO:0007669"/>
    <property type="project" value="InterPro"/>
</dbReference>
<dbReference type="Pfam" id="PF04615">
    <property type="entry name" value="Utp14"/>
    <property type="match status" value="1"/>
</dbReference>
<organism evidence="5 6">
    <name type="scientific">Glutinoglossum americanum</name>
    <dbReference type="NCBI Taxonomy" id="1670608"/>
    <lineage>
        <taxon>Eukaryota</taxon>
        <taxon>Fungi</taxon>
        <taxon>Dikarya</taxon>
        <taxon>Ascomycota</taxon>
        <taxon>Pezizomycotina</taxon>
        <taxon>Geoglossomycetes</taxon>
        <taxon>Geoglossales</taxon>
        <taxon>Geoglossaceae</taxon>
        <taxon>Glutinoglossum</taxon>
    </lineage>
</organism>
<feature type="compositionally biased region" description="Acidic residues" evidence="4">
    <location>
        <begin position="159"/>
        <end position="172"/>
    </location>
</feature>
<feature type="compositionally biased region" description="Polar residues" evidence="4">
    <location>
        <begin position="58"/>
        <end position="76"/>
    </location>
</feature>
<dbReference type="AlphaFoldDB" id="A0A9P8IB20"/>
<protein>
    <recommendedName>
        <fullName evidence="7">U3 small nucleolar RNA-associated protein 14</fullName>
    </recommendedName>
</protein>
<proteinExistence type="predicted"/>
<feature type="compositionally biased region" description="Basic and acidic residues" evidence="4">
    <location>
        <begin position="767"/>
        <end position="778"/>
    </location>
</feature>
<dbReference type="OrthoDB" id="277439at2759"/>
<feature type="compositionally biased region" description="Basic and acidic residues" evidence="4">
    <location>
        <begin position="683"/>
        <end position="698"/>
    </location>
</feature>
<dbReference type="GO" id="GO:0032040">
    <property type="term" value="C:small-subunit processome"/>
    <property type="evidence" value="ECO:0007669"/>
    <property type="project" value="InterPro"/>
</dbReference>
<keyword evidence="6" id="KW-1185">Reference proteome</keyword>
<dbReference type="PANTHER" id="PTHR14150">
    <property type="entry name" value="U3 SMALL NUCLEOLAR RNA-ASSOCIATED PROTEIN 14"/>
    <property type="match status" value="1"/>
</dbReference>
<feature type="region of interest" description="Disordered" evidence="4">
    <location>
        <begin position="258"/>
        <end position="279"/>
    </location>
</feature>
<evidence type="ECO:0000256" key="1">
    <source>
        <dbReference type="ARBA" id="ARBA00004604"/>
    </source>
</evidence>
<reference evidence="5" key="1">
    <citation type="submission" date="2021-03" db="EMBL/GenBank/DDBJ databases">
        <title>Comparative genomics and phylogenomic investigation of the class Geoglossomycetes provide insights into ecological specialization and systematics.</title>
        <authorList>
            <person name="Melie T."/>
            <person name="Pirro S."/>
            <person name="Miller A.N."/>
            <person name="Quandt A."/>
        </authorList>
    </citation>
    <scope>NUCLEOTIDE SEQUENCE</scope>
    <source>
        <strain evidence="5">GBOQ0MN5Z8</strain>
    </source>
</reference>
<name>A0A9P8IB20_9PEZI</name>
<keyword evidence="3" id="KW-0539">Nucleus</keyword>
<feature type="region of interest" description="Disordered" evidence="4">
    <location>
        <begin position="670"/>
        <end position="781"/>
    </location>
</feature>
<dbReference type="EMBL" id="JAGHQL010000020">
    <property type="protein sequence ID" value="KAH0544375.1"/>
    <property type="molecule type" value="Genomic_DNA"/>
</dbReference>
<feature type="compositionally biased region" description="Acidic residues" evidence="4">
    <location>
        <begin position="217"/>
        <end position="228"/>
    </location>
</feature>
<feature type="compositionally biased region" description="Acidic residues" evidence="4">
    <location>
        <begin position="104"/>
        <end position="123"/>
    </location>
</feature>
<accession>A0A9P8IB20</accession>
<dbReference type="Proteomes" id="UP000698800">
    <property type="component" value="Unassembled WGS sequence"/>
</dbReference>
<feature type="compositionally biased region" description="Basic and acidic residues" evidence="4">
    <location>
        <begin position="44"/>
        <end position="56"/>
    </location>
</feature>
<comment type="subcellular location">
    <subcellularLocation>
        <location evidence="1">Nucleus</location>
        <location evidence="1">Nucleolus</location>
    </subcellularLocation>
</comment>
<feature type="compositionally biased region" description="Basic and acidic residues" evidence="4">
    <location>
        <begin position="202"/>
        <end position="216"/>
    </location>
</feature>
<feature type="region of interest" description="Disordered" evidence="4">
    <location>
        <begin position="561"/>
        <end position="623"/>
    </location>
</feature>
<dbReference type="PANTHER" id="PTHR14150:SF12">
    <property type="entry name" value="U3 SMALL NUCLEOLAR RNA-ASSOCIATED PROTEIN 14 HOMOLOG A"/>
    <property type="match status" value="1"/>
</dbReference>
<gene>
    <name evidence="5" type="ORF">FGG08_001516</name>
</gene>
<feature type="compositionally biased region" description="Basic and acidic residues" evidence="4">
    <location>
        <begin position="727"/>
        <end position="744"/>
    </location>
</feature>
<evidence type="ECO:0000313" key="5">
    <source>
        <dbReference type="EMBL" id="KAH0544375.1"/>
    </source>
</evidence>
<evidence type="ECO:0000256" key="3">
    <source>
        <dbReference type="ARBA" id="ARBA00023242"/>
    </source>
</evidence>